<feature type="compositionally biased region" description="Basic and acidic residues" evidence="1">
    <location>
        <begin position="1"/>
        <end position="19"/>
    </location>
</feature>
<feature type="compositionally biased region" description="Basic residues" evidence="1">
    <location>
        <begin position="30"/>
        <end position="39"/>
    </location>
</feature>
<evidence type="ECO:0000313" key="3">
    <source>
        <dbReference type="Proteomes" id="UP001287286"/>
    </source>
</evidence>
<gene>
    <name evidence="2" type="ORF">Purlil1_7373</name>
</gene>
<dbReference type="EMBL" id="JAWRVI010000026">
    <property type="protein sequence ID" value="KAK4088180.1"/>
    <property type="molecule type" value="Genomic_DNA"/>
</dbReference>
<reference evidence="2 3" key="1">
    <citation type="journal article" date="2024" name="Microbiol. Resour. Announc.">
        <title>Genome annotations for the ascomycete fungi Trichoderma harzianum, Trichoderma aggressivum, and Purpureocillium lilacinum.</title>
        <authorList>
            <person name="Beijen E.P.W."/>
            <person name="Ohm R.A."/>
        </authorList>
    </citation>
    <scope>NUCLEOTIDE SEQUENCE [LARGE SCALE GENOMIC DNA]</scope>
    <source>
        <strain evidence="2 3">CBS 150709</strain>
    </source>
</reference>
<protein>
    <submittedName>
        <fullName evidence="2">Uncharacterized protein</fullName>
    </submittedName>
</protein>
<name>A0ABR0BW18_PURLI</name>
<organism evidence="2 3">
    <name type="scientific">Purpureocillium lilacinum</name>
    <name type="common">Paecilomyces lilacinus</name>
    <dbReference type="NCBI Taxonomy" id="33203"/>
    <lineage>
        <taxon>Eukaryota</taxon>
        <taxon>Fungi</taxon>
        <taxon>Dikarya</taxon>
        <taxon>Ascomycota</taxon>
        <taxon>Pezizomycotina</taxon>
        <taxon>Sordariomycetes</taxon>
        <taxon>Hypocreomycetidae</taxon>
        <taxon>Hypocreales</taxon>
        <taxon>Ophiocordycipitaceae</taxon>
        <taxon>Purpureocillium</taxon>
    </lineage>
</organism>
<evidence type="ECO:0000256" key="1">
    <source>
        <dbReference type="SAM" id="MobiDB-lite"/>
    </source>
</evidence>
<sequence>MSLARVAEKKREGEKERRSWGPSISDGRVGRTRRRRRFKPGWCHGSDDAPSPGLNQAQTADSRATHMEGLRDTWVCPVGIGLPTWKYPDGDLPSKGGSTAFATLHAPPLNHARGFHMVRRSKKGAADESSVTFHDFASRLMSGANQGTVMRTHKPDSNVAPHENGHGFQVNALIDAAYRILPAEYAATASKRVIHVASCTTVIAHLVPMNQRPLGKAPWLAPCRLSVTDTS</sequence>
<accession>A0ABR0BW18</accession>
<feature type="region of interest" description="Disordered" evidence="1">
    <location>
        <begin position="1"/>
        <end position="61"/>
    </location>
</feature>
<comment type="caution">
    <text evidence="2">The sequence shown here is derived from an EMBL/GenBank/DDBJ whole genome shotgun (WGS) entry which is preliminary data.</text>
</comment>
<evidence type="ECO:0000313" key="2">
    <source>
        <dbReference type="EMBL" id="KAK4088180.1"/>
    </source>
</evidence>
<keyword evidence="3" id="KW-1185">Reference proteome</keyword>
<dbReference type="Proteomes" id="UP001287286">
    <property type="component" value="Unassembled WGS sequence"/>
</dbReference>
<proteinExistence type="predicted"/>